<dbReference type="OrthoDB" id="337038at2759"/>
<dbReference type="PROSITE" id="PS01009">
    <property type="entry name" value="CRISP_1"/>
    <property type="match status" value="1"/>
</dbReference>
<dbReference type="Pfam" id="PF00188">
    <property type="entry name" value="CAP"/>
    <property type="match status" value="1"/>
</dbReference>
<feature type="region of interest" description="Disordered" evidence="3">
    <location>
        <begin position="1"/>
        <end position="34"/>
    </location>
</feature>
<reference evidence="5" key="1">
    <citation type="submission" date="2022-01" db="EMBL/GenBank/DDBJ databases">
        <authorList>
            <person name="King R."/>
        </authorList>
    </citation>
    <scope>NUCLEOTIDE SEQUENCE</scope>
</reference>
<keyword evidence="2" id="KW-0964">Secreted</keyword>
<dbReference type="AlphaFoldDB" id="A0A9N9RSA8"/>
<dbReference type="EMBL" id="OU895878">
    <property type="protein sequence ID" value="CAG9803942.1"/>
    <property type="molecule type" value="Genomic_DNA"/>
</dbReference>
<evidence type="ECO:0000256" key="3">
    <source>
        <dbReference type="SAM" id="MobiDB-lite"/>
    </source>
</evidence>
<organism evidence="5 6">
    <name type="scientific">Chironomus riparius</name>
    <dbReference type="NCBI Taxonomy" id="315576"/>
    <lineage>
        <taxon>Eukaryota</taxon>
        <taxon>Metazoa</taxon>
        <taxon>Ecdysozoa</taxon>
        <taxon>Arthropoda</taxon>
        <taxon>Hexapoda</taxon>
        <taxon>Insecta</taxon>
        <taxon>Pterygota</taxon>
        <taxon>Neoptera</taxon>
        <taxon>Endopterygota</taxon>
        <taxon>Diptera</taxon>
        <taxon>Nematocera</taxon>
        <taxon>Chironomoidea</taxon>
        <taxon>Chironomidae</taxon>
        <taxon>Chironominae</taxon>
        <taxon>Chironomus</taxon>
    </lineage>
</organism>
<dbReference type="PRINTS" id="PR00838">
    <property type="entry name" value="V5ALLERGEN"/>
</dbReference>
<accession>A0A9N9RSA8</accession>
<dbReference type="InterPro" id="IPR035940">
    <property type="entry name" value="CAP_sf"/>
</dbReference>
<dbReference type="PANTHER" id="PTHR10334">
    <property type="entry name" value="CYSTEINE-RICH SECRETORY PROTEIN-RELATED"/>
    <property type="match status" value="1"/>
</dbReference>
<keyword evidence="6" id="KW-1185">Reference proteome</keyword>
<dbReference type="InterPro" id="IPR014044">
    <property type="entry name" value="CAP_dom"/>
</dbReference>
<reference evidence="5" key="2">
    <citation type="submission" date="2022-10" db="EMBL/GenBank/DDBJ databases">
        <authorList>
            <consortium name="ENA_rothamsted_submissions"/>
            <consortium name="culmorum"/>
            <person name="King R."/>
        </authorList>
    </citation>
    <scope>NUCLEOTIDE SEQUENCE</scope>
</reference>
<gene>
    <name evidence="5" type="ORF">CHIRRI_LOCUS6837</name>
</gene>
<evidence type="ECO:0000259" key="4">
    <source>
        <dbReference type="SMART" id="SM00198"/>
    </source>
</evidence>
<evidence type="ECO:0000313" key="6">
    <source>
        <dbReference type="Proteomes" id="UP001153620"/>
    </source>
</evidence>
<evidence type="ECO:0000256" key="2">
    <source>
        <dbReference type="ARBA" id="ARBA00022525"/>
    </source>
</evidence>
<name>A0A9N9RSA8_9DIPT</name>
<dbReference type="InterPro" id="IPR002413">
    <property type="entry name" value="V5_allergen-like"/>
</dbReference>
<dbReference type="InterPro" id="IPR001283">
    <property type="entry name" value="CRISP-related"/>
</dbReference>
<dbReference type="GO" id="GO:0005576">
    <property type="term" value="C:extracellular region"/>
    <property type="evidence" value="ECO:0007669"/>
    <property type="project" value="UniProtKB-SubCell"/>
</dbReference>
<feature type="domain" description="SCP" evidence="4">
    <location>
        <begin position="135"/>
        <end position="274"/>
    </location>
</feature>
<dbReference type="InterPro" id="IPR034113">
    <property type="entry name" value="SCP_GAPR1-like"/>
</dbReference>
<dbReference type="CDD" id="cd05382">
    <property type="entry name" value="CAP_GAPR1-like"/>
    <property type="match status" value="1"/>
</dbReference>
<dbReference type="PRINTS" id="PR00837">
    <property type="entry name" value="V5TPXLIKE"/>
</dbReference>
<protein>
    <recommendedName>
        <fullName evidence="4">SCP domain-containing protein</fullName>
    </recommendedName>
</protein>
<dbReference type="Proteomes" id="UP001153620">
    <property type="component" value="Chromosome 2"/>
</dbReference>
<comment type="subcellular location">
    <subcellularLocation>
        <location evidence="1">Secreted</location>
    </subcellularLocation>
</comment>
<dbReference type="FunFam" id="3.40.33.10:FF:000010">
    <property type="entry name" value="Predicted protein"/>
    <property type="match status" value="1"/>
</dbReference>
<proteinExistence type="predicted"/>
<evidence type="ECO:0000256" key="1">
    <source>
        <dbReference type="ARBA" id="ARBA00004613"/>
    </source>
</evidence>
<evidence type="ECO:0000313" key="5">
    <source>
        <dbReference type="EMBL" id="CAG9803942.1"/>
    </source>
</evidence>
<dbReference type="SMART" id="SM00198">
    <property type="entry name" value="SCP"/>
    <property type="match status" value="1"/>
</dbReference>
<feature type="compositionally biased region" description="Basic and acidic residues" evidence="3">
    <location>
        <begin position="12"/>
        <end position="34"/>
    </location>
</feature>
<sequence length="301" mass="34884">MAYKSYPNTDDIELKKLNEDNPETKEGNKEKKLDRTVNFSSDIDINGNKMPRPNKNVQFSTQEVSFESEFDEFEIKPNLIPNRKREEETVMENLRKRVGELQLDKNFKRKPRELEINEEEKPLLKTVIEQTTDKDFIIDCLCWHNEYRARHSVAALNISMKLCVSAQEWANHLASRNELYYCPQRVFNFGQNIFCCVEASLGVTGQEVASYWYSSIKRYDFCKKPQLLHTNVNAGHFTQIVWKNTKFIGVGKAFSNTGKIFVVAFYYPPGNIICEFHENVLPPIDESSNSVRNGSVTSINK</sequence>
<dbReference type="Gene3D" id="3.40.33.10">
    <property type="entry name" value="CAP"/>
    <property type="match status" value="1"/>
</dbReference>
<dbReference type="SUPFAM" id="SSF55797">
    <property type="entry name" value="PR-1-like"/>
    <property type="match status" value="1"/>
</dbReference>
<dbReference type="InterPro" id="IPR018244">
    <property type="entry name" value="Allrgn_V5/Tpx1_CS"/>
</dbReference>